<dbReference type="AlphaFoldDB" id="A0A915DDH0"/>
<evidence type="ECO:0000256" key="1">
    <source>
        <dbReference type="ARBA" id="ARBA00022574"/>
    </source>
</evidence>
<evidence type="ECO:0000313" key="4">
    <source>
        <dbReference type="WBParaSite" id="jg18276"/>
    </source>
</evidence>
<name>A0A915DDH0_9BILA</name>
<dbReference type="Gene3D" id="2.130.10.10">
    <property type="entry name" value="YVTN repeat-like/Quinoprotein amine dehydrogenase"/>
    <property type="match status" value="1"/>
</dbReference>
<dbReference type="Pfam" id="PF00400">
    <property type="entry name" value="WD40"/>
    <property type="match status" value="2"/>
</dbReference>
<protein>
    <submittedName>
        <fullName evidence="4">Uncharacterized protein</fullName>
    </submittedName>
</protein>
<sequence>MDSALGISKVQFCPDPAARLLVASTWDGFVKAFRVASLEEVSNVCNYFHENPVLCCTFAGSSKIVTGMLDGLVKLYDIESGYEGVIGGHLDCMCRVLSPDNLAVTGGWDSVVKMWDCRLEMVHRDVGQLQCSDRVYALDVSGNRAVIATKDRQVMIYDFRNTSLPLQIRPSPLKYQTRAIKIMPSGQAFAVSSIEGRVAISYFDEDPAFQQNNCEFECHRIKTEKEELIYPVNALAIHLLGLLLREVRMEEYQCGILLVRKHYVSSGNSQLLLQAYHSVLMVKSWQ</sequence>
<proteinExistence type="predicted"/>
<keyword evidence="3" id="KW-1185">Reference proteome</keyword>
<dbReference type="Proteomes" id="UP000887574">
    <property type="component" value="Unplaced"/>
</dbReference>
<reference evidence="4" key="1">
    <citation type="submission" date="2022-11" db="UniProtKB">
        <authorList>
            <consortium name="WormBaseParasite"/>
        </authorList>
    </citation>
    <scope>IDENTIFICATION</scope>
</reference>
<keyword evidence="2" id="KW-0677">Repeat</keyword>
<dbReference type="WBParaSite" id="jg18276">
    <property type="protein sequence ID" value="jg18276"/>
    <property type="gene ID" value="jg18276"/>
</dbReference>
<keyword evidence="1" id="KW-0853">WD repeat</keyword>
<dbReference type="InterPro" id="IPR036322">
    <property type="entry name" value="WD40_repeat_dom_sf"/>
</dbReference>
<dbReference type="InterPro" id="IPR001680">
    <property type="entry name" value="WD40_rpt"/>
</dbReference>
<dbReference type="PANTHER" id="PTHR10971">
    <property type="entry name" value="MRNA EXPORT FACTOR AND BUB3"/>
    <property type="match status" value="1"/>
</dbReference>
<organism evidence="3 4">
    <name type="scientific">Ditylenchus dipsaci</name>
    <dbReference type="NCBI Taxonomy" id="166011"/>
    <lineage>
        <taxon>Eukaryota</taxon>
        <taxon>Metazoa</taxon>
        <taxon>Ecdysozoa</taxon>
        <taxon>Nematoda</taxon>
        <taxon>Chromadorea</taxon>
        <taxon>Rhabditida</taxon>
        <taxon>Tylenchina</taxon>
        <taxon>Tylenchomorpha</taxon>
        <taxon>Sphaerularioidea</taxon>
        <taxon>Anguinidae</taxon>
        <taxon>Anguininae</taxon>
        <taxon>Ditylenchus</taxon>
    </lineage>
</organism>
<dbReference type="SMART" id="SM00320">
    <property type="entry name" value="WD40"/>
    <property type="match status" value="3"/>
</dbReference>
<accession>A0A915DDH0</accession>
<dbReference type="InterPro" id="IPR015943">
    <property type="entry name" value="WD40/YVTN_repeat-like_dom_sf"/>
</dbReference>
<evidence type="ECO:0000256" key="2">
    <source>
        <dbReference type="ARBA" id="ARBA00022737"/>
    </source>
</evidence>
<evidence type="ECO:0000313" key="3">
    <source>
        <dbReference type="Proteomes" id="UP000887574"/>
    </source>
</evidence>
<dbReference type="SUPFAM" id="SSF50978">
    <property type="entry name" value="WD40 repeat-like"/>
    <property type="match status" value="1"/>
</dbReference>